<dbReference type="eggNOG" id="COG1835">
    <property type="taxonomic scope" value="Bacteria"/>
</dbReference>
<feature type="transmembrane region" description="Helical" evidence="1">
    <location>
        <begin position="164"/>
        <end position="184"/>
    </location>
</feature>
<keyword evidence="3" id="KW-0012">Acyltransferase</keyword>
<gene>
    <name evidence="3" type="ordered locus">Sinac_5472</name>
</gene>
<organism evidence="3 4">
    <name type="scientific">Singulisphaera acidiphila (strain ATCC BAA-1392 / DSM 18658 / VKM B-2454 / MOB10)</name>
    <dbReference type="NCBI Taxonomy" id="886293"/>
    <lineage>
        <taxon>Bacteria</taxon>
        <taxon>Pseudomonadati</taxon>
        <taxon>Planctomycetota</taxon>
        <taxon>Planctomycetia</taxon>
        <taxon>Isosphaerales</taxon>
        <taxon>Isosphaeraceae</taxon>
        <taxon>Singulisphaera</taxon>
    </lineage>
</organism>
<feature type="transmembrane region" description="Helical" evidence="1">
    <location>
        <begin position="80"/>
        <end position="103"/>
    </location>
</feature>
<dbReference type="GO" id="GO:0016747">
    <property type="term" value="F:acyltransferase activity, transferring groups other than amino-acyl groups"/>
    <property type="evidence" value="ECO:0007669"/>
    <property type="project" value="InterPro"/>
</dbReference>
<dbReference type="Pfam" id="PF01757">
    <property type="entry name" value="Acyl_transf_3"/>
    <property type="match status" value="1"/>
</dbReference>
<keyword evidence="1" id="KW-1133">Transmembrane helix</keyword>
<dbReference type="HOGENOM" id="CLU_036182_1_1_0"/>
<keyword evidence="1" id="KW-0472">Membrane</keyword>
<feature type="transmembrane region" description="Helical" evidence="1">
    <location>
        <begin position="124"/>
        <end position="144"/>
    </location>
</feature>
<accession>L0DL93</accession>
<protein>
    <submittedName>
        <fullName evidence="3">Putative acyltransferase</fullName>
    </submittedName>
</protein>
<evidence type="ECO:0000313" key="3">
    <source>
        <dbReference type="EMBL" id="AGA29618.1"/>
    </source>
</evidence>
<feature type="transmembrane region" description="Helical" evidence="1">
    <location>
        <begin position="256"/>
        <end position="273"/>
    </location>
</feature>
<name>L0DL93_SINAD</name>
<keyword evidence="3" id="KW-0808">Transferase</keyword>
<feature type="transmembrane region" description="Helical" evidence="1">
    <location>
        <begin position="221"/>
        <end position="244"/>
    </location>
</feature>
<dbReference type="InterPro" id="IPR050623">
    <property type="entry name" value="Glucan_succinyl_AcylTrfase"/>
</dbReference>
<dbReference type="RefSeq" id="WP_015248719.1">
    <property type="nucleotide sequence ID" value="NC_019892.1"/>
</dbReference>
<feature type="transmembrane region" description="Helical" evidence="1">
    <location>
        <begin position="320"/>
        <end position="340"/>
    </location>
</feature>
<evidence type="ECO:0000313" key="4">
    <source>
        <dbReference type="Proteomes" id="UP000010798"/>
    </source>
</evidence>
<dbReference type="STRING" id="886293.Sinac_5472"/>
<dbReference type="EMBL" id="CP003364">
    <property type="protein sequence ID" value="AGA29618.1"/>
    <property type="molecule type" value="Genomic_DNA"/>
</dbReference>
<keyword evidence="1" id="KW-0812">Transmembrane</keyword>
<dbReference type="InterPro" id="IPR002656">
    <property type="entry name" value="Acyl_transf_3_dom"/>
</dbReference>
<dbReference type="PANTHER" id="PTHR36927:SF1">
    <property type="entry name" value="MDO-LIKE PROTEIN"/>
    <property type="match status" value="1"/>
</dbReference>
<feature type="transmembrane region" description="Helical" evidence="1">
    <location>
        <begin position="191"/>
        <end position="209"/>
    </location>
</feature>
<reference evidence="3 4" key="1">
    <citation type="submission" date="2012-02" db="EMBL/GenBank/DDBJ databases">
        <title>Complete sequence of chromosome of Singulisphaera acidiphila DSM 18658.</title>
        <authorList>
            <consortium name="US DOE Joint Genome Institute (JGI-PGF)"/>
            <person name="Lucas S."/>
            <person name="Copeland A."/>
            <person name="Lapidus A."/>
            <person name="Glavina del Rio T."/>
            <person name="Dalin E."/>
            <person name="Tice H."/>
            <person name="Bruce D."/>
            <person name="Goodwin L."/>
            <person name="Pitluck S."/>
            <person name="Peters L."/>
            <person name="Ovchinnikova G."/>
            <person name="Chertkov O."/>
            <person name="Kyrpides N."/>
            <person name="Mavromatis K."/>
            <person name="Ivanova N."/>
            <person name="Brettin T."/>
            <person name="Detter J.C."/>
            <person name="Han C."/>
            <person name="Larimer F."/>
            <person name="Land M."/>
            <person name="Hauser L."/>
            <person name="Markowitz V."/>
            <person name="Cheng J.-F."/>
            <person name="Hugenholtz P."/>
            <person name="Woyke T."/>
            <person name="Wu D."/>
            <person name="Tindall B."/>
            <person name="Pomrenke H."/>
            <person name="Brambilla E."/>
            <person name="Klenk H.-P."/>
            <person name="Eisen J.A."/>
        </authorList>
    </citation>
    <scope>NUCLEOTIDE SEQUENCE [LARGE SCALE GENOMIC DNA]</scope>
    <source>
        <strain evidence="4">ATCC BAA-1392 / DSM 18658 / VKM B-2454 / MOB10</strain>
    </source>
</reference>
<dbReference type="KEGG" id="saci:Sinac_5472"/>
<dbReference type="Proteomes" id="UP000010798">
    <property type="component" value="Chromosome"/>
</dbReference>
<feature type="transmembrane region" description="Helical" evidence="1">
    <location>
        <begin position="346"/>
        <end position="375"/>
    </location>
</feature>
<dbReference type="AlphaFoldDB" id="L0DL93"/>
<evidence type="ECO:0000259" key="2">
    <source>
        <dbReference type="Pfam" id="PF01757"/>
    </source>
</evidence>
<proteinExistence type="predicted"/>
<keyword evidence="4" id="KW-1185">Reference proteome</keyword>
<dbReference type="OrthoDB" id="7375713at2"/>
<feature type="domain" description="Acyltransferase 3" evidence="2">
    <location>
        <begin position="43"/>
        <end position="361"/>
    </location>
</feature>
<sequence length="395" mass="44330">MNNENPWPAGCAELIFVHRQNRPRGAKALNRVTQADNVSRFHHLDALRGLLMALGVVLHAANIYTPQGRWLVADSQRGDFFGVLTAVIHSFRLPCFFMISGLLSIIVLERKGVDHFLRSRTIRLAVPCLSAMVLLNSAQTWLLAWHGQRPFVDYLSEAGWLSHLWFLVDLLIYCYVLAMLRPLLLRFPQPSIFAGTVVLMMPIVTQAFAVGMGRAVGYRLLFWGLLDAHRLATYALFFAFGAIYRPGSDEVRDRQLVVWSIVLLIIAIIAKVSTSLPLLTLYADASLSWAGALICLQTGKRFIDRPNHFLRRLADASYTIYLFHHVIVIGLGIALLGLPITAWTKFLAIVLLTFILTFGIHRFVIAPFPLLGFLFNGRLRVGKQSFPSITPSPIE</sequence>
<feature type="transmembrane region" description="Helical" evidence="1">
    <location>
        <begin position="46"/>
        <end position="65"/>
    </location>
</feature>
<dbReference type="PANTHER" id="PTHR36927">
    <property type="entry name" value="BLR4337 PROTEIN"/>
    <property type="match status" value="1"/>
</dbReference>
<evidence type="ECO:0000256" key="1">
    <source>
        <dbReference type="SAM" id="Phobius"/>
    </source>
</evidence>